<reference evidence="6 7" key="1">
    <citation type="submission" date="2018-05" db="EMBL/GenBank/DDBJ databases">
        <title>Genetic diversity of glacier-inhabiting Cryobacterium bacteria in China and description of Cryobacterium mengkeensis sp. nov. and Arthrobacter glacialis sp. nov.</title>
        <authorList>
            <person name="Liu Q."/>
            <person name="Xin Y.-H."/>
        </authorList>
    </citation>
    <scope>NUCLEOTIDE SEQUENCE [LARGE SCALE GENOMIC DNA]</scope>
    <source>
        <strain evidence="6 7">LI2</strain>
    </source>
</reference>
<organism evidence="6 7">
    <name type="scientific">Arthrobacter livingstonensis</name>
    <dbReference type="NCBI Taxonomy" id="670078"/>
    <lineage>
        <taxon>Bacteria</taxon>
        <taxon>Bacillati</taxon>
        <taxon>Actinomycetota</taxon>
        <taxon>Actinomycetes</taxon>
        <taxon>Micrococcales</taxon>
        <taxon>Micrococcaceae</taxon>
        <taxon>Arthrobacter</taxon>
    </lineage>
</organism>
<dbReference type="InterPro" id="IPR036584">
    <property type="entry name" value="FliS_sf"/>
</dbReference>
<evidence type="ECO:0000256" key="5">
    <source>
        <dbReference type="ARBA" id="ARBA00023186"/>
    </source>
</evidence>
<evidence type="ECO:0000313" key="6">
    <source>
        <dbReference type="EMBL" id="PYI66850.1"/>
    </source>
</evidence>
<evidence type="ECO:0000256" key="2">
    <source>
        <dbReference type="ARBA" id="ARBA00008787"/>
    </source>
</evidence>
<dbReference type="CDD" id="cd16098">
    <property type="entry name" value="FliS"/>
    <property type="match status" value="1"/>
</dbReference>
<protein>
    <submittedName>
        <fullName evidence="6">Flagellar export chaperone FliS</fullName>
    </submittedName>
</protein>
<evidence type="ECO:0000256" key="3">
    <source>
        <dbReference type="ARBA" id="ARBA00022490"/>
    </source>
</evidence>
<dbReference type="AlphaFoldDB" id="A0A2V5LIQ2"/>
<keyword evidence="6" id="KW-0282">Flagellum</keyword>
<name>A0A2V5LIQ2_9MICC</name>
<evidence type="ECO:0000313" key="7">
    <source>
        <dbReference type="Proteomes" id="UP000247832"/>
    </source>
</evidence>
<keyword evidence="6" id="KW-0969">Cilium</keyword>
<dbReference type="GO" id="GO:0071973">
    <property type="term" value="P:bacterial-type flagellum-dependent cell motility"/>
    <property type="evidence" value="ECO:0007669"/>
    <property type="project" value="TreeGrafter"/>
</dbReference>
<evidence type="ECO:0000256" key="1">
    <source>
        <dbReference type="ARBA" id="ARBA00004514"/>
    </source>
</evidence>
<dbReference type="GO" id="GO:0044780">
    <property type="term" value="P:bacterial-type flagellum assembly"/>
    <property type="evidence" value="ECO:0007669"/>
    <property type="project" value="InterPro"/>
</dbReference>
<accession>A0A2V5LIQ2</accession>
<gene>
    <name evidence="6" type="ORF">CVV68_12185</name>
</gene>
<dbReference type="OrthoDB" id="3268516at2"/>
<dbReference type="Pfam" id="PF02561">
    <property type="entry name" value="FliS"/>
    <property type="match status" value="1"/>
</dbReference>
<keyword evidence="7" id="KW-1185">Reference proteome</keyword>
<dbReference type="EMBL" id="QJVD01000012">
    <property type="protein sequence ID" value="PYI66850.1"/>
    <property type="molecule type" value="Genomic_DNA"/>
</dbReference>
<keyword evidence="3" id="KW-0963">Cytoplasm</keyword>
<dbReference type="Gene3D" id="1.20.120.340">
    <property type="entry name" value="Flagellar protein FliS"/>
    <property type="match status" value="1"/>
</dbReference>
<evidence type="ECO:0000256" key="4">
    <source>
        <dbReference type="ARBA" id="ARBA00022795"/>
    </source>
</evidence>
<dbReference type="PANTHER" id="PTHR34773:SF1">
    <property type="entry name" value="FLAGELLAR SECRETION CHAPERONE FLIS"/>
    <property type="match status" value="1"/>
</dbReference>
<proteinExistence type="inferred from homology"/>
<comment type="subcellular location">
    <subcellularLocation>
        <location evidence="1">Cytoplasm</location>
        <location evidence="1">Cytosol</location>
    </subcellularLocation>
</comment>
<dbReference type="GO" id="GO:0005829">
    <property type="term" value="C:cytosol"/>
    <property type="evidence" value="ECO:0007669"/>
    <property type="project" value="UniProtKB-SubCell"/>
</dbReference>
<keyword evidence="4" id="KW-1005">Bacterial flagellum biogenesis</keyword>
<dbReference type="InterPro" id="IPR003713">
    <property type="entry name" value="FliS"/>
</dbReference>
<dbReference type="SUPFAM" id="SSF101116">
    <property type="entry name" value="Flagellar export chaperone FliS"/>
    <property type="match status" value="1"/>
</dbReference>
<dbReference type="Proteomes" id="UP000247832">
    <property type="component" value="Unassembled WGS sequence"/>
</dbReference>
<comment type="caution">
    <text evidence="6">The sequence shown here is derived from an EMBL/GenBank/DDBJ whole genome shotgun (WGS) entry which is preliminary data.</text>
</comment>
<keyword evidence="6" id="KW-0966">Cell projection</keyword>
<keyword evidence="5" id="KW-0143">Chaperone</keyword>
<comment type="similarity">
    <text evidence="2">Belongs to the FliS family.</text>
</comment>
<sequence length="138" mass="14576">MTVATNNRALNAFQREAILSASPARLLVMLYDRLMLDLARAESAQVAGEWEAAGKQLLHAQDIIAELAGSLEVGAWDGGENLLGIYNYAGTAMMNANIYRNVELTRECSALLEPLRQSWHAAAAAPAPLAAGPAGGIG</sequence>
<dbReference type="PANTHER" id="PTHR34773">
    <property type="entry name" value="FLAGELLAR SECRETION CHAPERONE FLIS"/>
    <property type="match status" value="1"/>
</dbReference>